<dbReference type="GO" id="GO:0005509">
    <property type="term" value="F:calcium ion binding"/>
    <property type="evidence" value="ECO:0007669"/>
    <property type="project" value="InterPro"/>
</dbReference>
<dbReference type="OrthoDB" id="8530767at2"/>
<dbReference type="GO" id="GO:0005615">
    <property type="term" value="C:extracellular space"/>
    <property type="evidence" value="ECO:0007669"/>
    <property type="project" value="InterPro"/>
</dbReference>
<name>A0A2R5FIN4_9PROT</name>
<protein>
    <submittedName>
        <fullName evidence="1">Calcium-binding protein</fullName>
    </submittedName>
</protein>
<dbReference type="PRINTS" id="PR00313">
    <property type="entry name" value="CABNDNGRPT"/>
</dbReference>
<dbReference type="InterPro" id="IPR011049">
    <property type="entry name" value="Serralysin-like_metalloprot_C"/>
</dbReference>
<comment type="caution">
    <text evidence="1">The sequence shown here is derived from an EMBL/GenBank/DDBJ whole genome shotgun (WGS) entry which is preliminary data.</text>
</comment>
<dbReference type="SUPFAM" id="SSF51120">
    <property type="entry name" value="beta-Roll"/>
    <property type="match status" value="1"/>
</dbReference>
<dbReference type="InterPro" id="IPR018511">
    <property type="entry name" value="Hemolysin-typ_Ca-bd_CS"/>
</dbReference>
<gene>
    <name evidence="1" type="ORF">NMK_3668</name>
</gene>
<dbReference type="RefSeq" id="WP_146187242.1">
    <property type="nucleotide sequence ID" value="NZ_BDOQ01000028.1"/>
</dbReference>
<dbReference type="Proteomes" id="UP000245081">
    <property type="component" value="Unassembled WGS sequence"/>
</dbReference>
<reference evidence="1 2" key="1">
    <citation type="journal article" date="2018" name="Environ. Microbiol.">
        <title>Isolation and genomic characterization of Novimethylophilus kurashikiensis gen. nov. sp. nov., a new lanthanide-dependent methylotrophic species of Methylophilaceae.</title>
        <authorList>
            <person name="Lv H."/>
            <person name="Sahin N."/>
            <person name="Tani A."/>
        </authorList>
    </citation>
    <scope>NUCLEOTIDE SEQUENCE [LARGE SCALE GENOMIC DNA]</scope>
    <source>
        <strain evidence="1 2">La2-4</strain>
    </source>
</reference>
<dbReference type="Pfam" id="PF00353">
    <property type="entry name" value="HemolysinCabind"/>
    <property type="match status" value="1"/>
</dbReference>
<proteinExistence type="predicted"/>
<accession>A0A2R5FIN4</accession>
<evidence type="ECO:0000313" key="1">
    <source>
        <dbReference type="EMBL" id="GBG16043.1"/>
    </source>
</evidence>
<dbReference type="Gene3D" id="2.150.10.10">
    <property type="entry name" value="Serralysin-like metalloprotease, C-terminal"/>
    <property type="match status" value="1"/>
</dbReference>
<organism evidence="1 2">
    <name type="scientific">Novimethylophilus kurashikiensis</name>
    <dbReference type="NCBI Taxonomy" id="1825523"/>
    <lineage>
        <taxon>Bacteria</taxon>
        <taxon>Pseudomonadati</taxon>
        <taxon>Pseudomonadota</taxon>
        <taxon>Betaproteobacteria</taxon>
        <taxon>Nitrosomonadales</taxon>
        <taxon>Methylophilaceae</taxon>
        <taxon>Novimethylophilus</taxon>
    </lineage>
</organism>
<feature type="non-terminal residue" evidence="1">
    <location>
        <position position="1"/>
    </location>
</feature>
<dbReference type="EMBL" id="BDOQ01000028">
    <property type="protein sequence ID" value="GBG16043.1"/>
    <property type="molecule type" value="Genomic_DNA"/>
</dbReference>
<dbReference type="AlphaFoldDB" id="A0A2R5FIN4"/>
<evidence type="ECO:0000313" key="2">
    <source>
        <dbReference type="Proteomes" id="UP000245081"/>
    </source>
</evidence>
<dbReference type="PROSITE" id="PS00330">
    <property type="entry name" value="HEMOLYSIN_CALCIUM"/>
    <property type="match status" value="1"/>
</dbReference>
<keyword evidence="2" id="KW-1185">Reference proteome</keyword>
<dbReference type="InterPro" id="IPR001343">
    <property type="entry name" value="Hemolysn_Ca-bd"/>
</dbReference>
<sequence>AAVINATGNELNNALIGNSGANFMMGGAGDDTMSGGAGNDTLVGGAGNDILTGGIGNDVFRFNTAPDAINNVDTITDFGVGSDVIQLENGVLTGLGLTTGTLNAGMFNSGAGMTTAQQADDHIIYDSTSGALYYDADGVGGTAAVQIATLTGAPVLTNTNFVVI</sequence>